<feature type="active site" evidence="4">
    <location>
        <position position="57"/>
    </location>
</feature>
<proteinExistence type="inferred from homology"/>
<name>A0A1I2E0X8_9GAMM</name>
<feature type="chain" id="PRO_5011560682" description="Peptide methionine sulfoxide reductase MsrA" evidence="5">
    <location>
        <begin position="28"/>
        <end position="234"/>
    </location>
</feature>
<evidence type="ECO:0000259" key="6">
    <source>
        <dbReference type="Pfam" id="PF01625"/>
    </source>
</evidence>
<feature type="signal peptide" evidence="5">
    <location>
        <begin position="1"/>
        <end position="27"/>
    </location>
</feature>
<dbReference type="RefSeq" id="WP_035322050.1">
    <property type="nucleotide sequence ID" value="NZ_FONH01000004.1"/>
</dbReference>
<accession>A0A1I2E0X8</accession>
<dbReference type="NCBIfam" id="TIGR00401">
    <property type="entry name" value="msrA"/>
    <property type="match status" value="1"/>
</dbReference>
<evidence type="ECO:0000256" key="3">
    <source>
        <dbReference type="ARBA" id="ARBA00048782"/>
    </source>
</evidence>
<gene>
    <name evidence="4" type="primary">msrA</name>
    <name evidence="7" type="ORF">SAMN02799615_01895</name>
</gene>
<evidence type="ECO:0000256" key="1">
    <source>
        <dbReference type="ARBA" id="ARBA00023002"/>
    </source>
</evidence>
<organism evidence="7 8">
    <name type="scientific">Dyella marensis</name>
    <dbReference type="NCBI Taxonomy" id="500610"/>
    <lineage>
        <taxon>Bacteria</taxon>
        <taxon>Pseudomonadati</taxon>
        <taxon>Pseudomonadota</taxon>
        <taxon>Gammaproteobacteria</taxon>
        <taxon>Lysobacterales</taxon>
        <taxon>Rhodanobacteraceae</taxon>
        <taxon>Dyella</taxon>
    </lineage>
</organism>
<comment type="catalytic activity">
    <reaction evidence="2 4">
        <text>L-methionyl-[protein] + [thioredoxin]-disulfide + H2O = L-methionyl-(S)-S-oxide-[protein] + [thioredoxin]-dithiol</text>
        <dbReference type="Rhea" id="RHEA:14217"/>
        <dbReference type="Rhea" id="RHEA-COMP:10698"/>
        <dbReference type="Rhea" id="RHEA-COMP:10700"/>
        <dbReference type="Rhea" id="RHEA-COMP:12313"/>
        <dbReference type="Rhea" id="RHEA-COMP:12315"/>
        <dbReference type="ChEBI" id="CHEBI:15377"/>
        <dbReference type="ChEBI" id="CHEBI:16044"/>
        <dbReference type="ChEBI" id="CHEBI:29950"/>
        <dbReference type="ChEBI" id="CHEBI:44120"/>
        <dbReference type="ChEBI" id="CHEBI:50058"/>
        <dbReference type="EC" id="1.8.4.11"/>
    </reaction>
</comment>
<evidence type="ECO:0000313" key="8">
    <source>
        <dbReference type="Proteomes" id="UP000199477"/>
    </source>
</evidence>
<dbReference type="PROSITE" id="PS51318">
    <property type="entry name" value="TAT"/>
    <property type="match status" value="1"/>
</dbReference>
<dbReference type="PANTHER" id="PTHR43774">
    <property type="entry name" value="PEPTIDE METHIONINE SULFOXIDE REDUCTASE"/>
    <property type="match status" value="1"/>
</dbReference>
<evidence type="ECO:0000313" key="7">
    <source>
        <dbReference type="EMBL" id="SFE86515.1"/>
    </source>
</evidence>
<evidence type="ECO:0000256" key="4">
    <source>
        <dbReference type="HAMAP-Rule" id="MF_01401"/>
    </source>
</evidence>
<dbReference type="AlphaFoldDB" id="A0A1I2E0X8"/>
<dbReference type="STRING" id="500610.SAMN02799615_01895"/>
<comment type="catalytic activity">
    <reaction evidence="3 4">
        <text>[thioredoxin]-disulfide + L-methionine + H2O = L-methionine (S)-S-oxide + [thioredoxin]-dithiol</text>
        <dbReference type="Rhea" id="RHEA:19993"/>
        <dbReference type="Rhea" id="RHEA-COMP:10698"/>
        <dbReference type="Rhea" id="RHEA-COMP:10700"/>
        <dbReference type="ChEBI" id="CHEBI:15377"/>
        <dbReference type="ChEBI" id="CHEBI:29950"/>
        <dbReference type="ChEBI" id="CHEBI:50058"/>
        <dbReference type="ChEBI" id="CHEBI:57844"/>
        <dbReference type="ChEBI" id="CHEBI:58772"/>
        <dbReference type="EC" id="1.8.4.11"/>
    </reaction>
</comment>
<sequence>MTTRLPRLRLLAGLMLAAGTTACGVVAADSAPVAAPAPAIDAAPAQGDQVAVFAGGCFWGVESVFEHVKGVKKVWSGYAGGNADTADYETVSGGRSGHAESVKIVYDPAKVSYGKLLQVFFSVAADPTQLNRQGPDVGTQYRSVIFYGNDEQKRVAGAYIAQLDQAHVFRAPIVTQLVPLKAFYMAEAYHQDFARLHPDYPYIVINDAPKVRHLKELFPAEYKPEESVVDVRLH</sequence>
<comment type="similarity">
    <text evidence="4">Belongs to the MsrA Met sulfoxide reductase family.</text>
</comment>
<dbReference type="PANTHER" id="PTHR43774:SF1">
    <property type="entry name" value="PEPTIDE METHIONINE SULFOXIDE REDUCTASE MSRA 2"/>
    <property type="match status" value="1"/>
</dbReference>
<dbReference type="Proteomes" id="UP000199477">
    <property type="component" value="Unassembled WGS sequence"/>
</dbReference>
<comment type="function">
    <text evidence="4">Has an important function as a repair enzyme for proteins that have been inactivated by oxidation. Catalyzes the reversible oxidation-reduction of methionine sulfoxide in proteins to methionine.</text>
</comment>
<dbReference type="InterPro" id="IPR002569">
    <property type="entry name" value="Met_Sox_Rdtase_MsrA_dom"/>
</dbReference>
<dbReference type="PROSITE" id="PS51257">
    <property type="entry name" value="PROKAR_LIPOPROTEIN"/>
    <property type="match status" value="1"/>
</dbReference>
<evidence type="ECO:0000256" key="5">
    <source>
        <dbReference type="SAM" id="SignalP"/>
    </source>
</evidence>
<protein>
    <recommendedName>
        <fullName evidence="4">Peptide methionine sulfoxide reductase MsrA</fullName>
        <shortName evidence="4">Protein-methionine-S-oxide reductase</shortName>
        <ecNumber evidence="4">1.8.4.11</ecNumber>
    </recommendedName>
    <alternativeName>
        <fullName evidence="4">Peptide-methionine (S)-S-oxide reductase</fullName>
        <shortName evidence="4">Peptide Met(O) reductase</shortName>
    </alternativeName>
</protein>
<keyword evidence="5" id="KW-0732">Signal</keyword>
<dbReference type="EMBL" id="FONH01000004">
    <property type="protein sequence ID" value="SFE86515.1"/>
    <property type="molecule type" value="Genomic_DNA"/>
</dbReference>
<dbReference type="Gene3D" id="3.30.1060.10">
    <property type="entry name" value="Peptide methionine sulphoxide reductase MsrA"/>
    <property type="match status" value="1"/>
</dbReference>
<dbReference type="InterPro" id="IPR006311">
    <property type="entry name" value="TAT_signal"/>
</dbReference>
<feature type="domain" description="Peptide methionine sulphoxide reductase MsrA" evidence="6">
    <location>
        <begin position="51"/>
        <end position="199"/>
    </location>
</feature>
<evidence type="ECO:0000256" key="2">
    <source>
        <dbReference type="ARBA" id="ARBA00047806"/>
    </source>
</evidence>
<reference evidence="8" key="1">
    <citation type="submission" date="2016-10" db="EMBL/GenBank/DDBJ databases">
        <authorList>
            <person name="Varghese N."/>
            <person name="Submissions S."/>
        </authorList>
    </citation>
    <scope>NUCLEOTIDE SEQUENCE [LARGE SCALE GENOMIC DNA]</scope>
    <source>
        <strain evidence="8">UNC178MFTsu3.1</strain>
    </source>
</reference>
<dbReference type="HAMAP" id="MF_01401">
    <property type="entry name" value="MsrA"/>
    <property type="match status" value="1"/>
</dbReference>
<dbReference type="GO" id="GO:0033744">
    <property type="term" value="F:L-methionine:thioredoxin-disulfide S-oxidoreductase activity"/>
    <property type="evidence" value="ECO:0007669"/>
    <property type="project" value="RHEA"/>
</dbReference>
<dbReference type="EC" id="1.8.4.11" evidence="4"/>
<dbReference type="Pfam" id="PF01625">
    <property type="entry name" value="PMSR"/>
    <property type="match status" value="1"/>
</dbReference>
<keyword evidence="1 4" id="KW-0560">Oxidoreductase</keyword>
<dbReference type="GO" id="GO:0008113">
    <property type="term" value="F:peptide-methionine (S)-S-oxide reductase activity"/>
    <property type="evidence" value="ECO:0007669"/>
    <property type="project" value="UniProtKB-UniRule"/>
</dbReference>
<dbReference type="SUPFAM" id="SSF55068">
    <property type="entry name" value="Peptide methionine sulfoxide reductase"/>
    <property type="match status" value="1"/>
</dbReference>
<dbReference type="InterPro" id="IPR036509">
    <property type="entry name" value="Met_Sox_Rdtase_MsrA_sf"/>
</dbReference>
<keyword evidence="8" id="KW-1185">Reference proteome</keyword>